<dbReference type="GO" id="GO:0003682">
    <property type="term" value="F:chromatin binding"/>
    <property type="evidence" value="ECO:0007669"/>
    <property type="project" value="InterPro"/>
</dbReference>
<keyword evidence="9" id="KW-0539">Nucleus</keyword>
<comment type="subcellular location">
    <subcellularLocation>
        <location evidence="1">Nucleus</location>
    </subcellularLocation>
</comment>
<keyword evidence="4" id="KW-0479">Metal-binding</keyword>
<dbReference type="InterPro" id="IPR017884">
    <property type="entry name" value="SANT_dom"/>
</dbReference>
<feature type="domain" description="BAH" evidence="12">
    <location>
        <begin position="17"/>
        <end position="267"/>
    </location>
</feature>
<dbReference type="SMART" id="SM00717">
    <property type="entry name" value="SANT"/>
    <property type="match status" value="1"/>
</dbReference>
<feature type="compositionally biased region" description="Basic and acidic residues" evidence="11">
    <location>
        <begin position="170"/>
        <end position="181"/>
    </location>
</feature>
<sequence length="1075" mass="121052">MASTSSSTTTSTTTNRVTYAVGDFVYFDDPSALDAPYQIRKIDELVKTEKGSVDARCVIYLRRRDIPQHLLKIADQAQRSYLMTEIQSENDMFLPITHFDFTDYEVDKKKPENFTSKGFVVANGAPEVKEEEPEDDGPPKIDQEEGLPPAPINQGRTSSADAAPEDDETANQKEKAEAESVKVIDWGDGGLPLGIEKLSKDQRLKLRQHEVFMTRQSEILPAALIRGKCRVVLLGDCEEADNYLPHEDTFFHSLVFDPTQQTLLADKGAIRVGEKYQAEVDEWMEPAEREAKEKAEKEAKALEEKVKKEAEEERIRQEKADEEADNGRDGLTIDEDEPMPEADKKEQDEEPDRDVKVEDVKLEDGAPRDKLDSREVSVWHPHHALRDRDIDQYLIIARSVGLFARAIDGASTPKLPTLQLAAAFASRDVTILHAYAILHQANYDVGQAVKYLVPVASREAYPCVVDDSSGLNTKTLGGPILCRDQLEEWSTPEMNLFEDGLDKCGKDFNEIRNDYLPWKSIRDIVEYYYLMKASNRYTDRKKNKPNGGTTDEKFTNIYIPPFNKAIPASATPFNTTQSLVRSENPCENCGTLDGINWYHWGGVEKKVLCSTCWIKWKKFAGLDQKHELERFDKTRPPVLDQPAAPGSNGSDRPPILQQQQKPGTPTNAAGQQQRGGQRPPDMSSISRQNLIAMARQALSKGQISQEQYNQLSRNFIQVPPQNQQQAAAQVAVSGPQKKKIPPTTKPAVVFYTTICRRAARRVLPKKAFNLRQLSRQPTVSIDEEKILKAMIMADKKAIYNAACLAAGDKRDQIVEADFYKGITHLQHHLTQSITGKRSAQGAHAGEPAAKMPKLSTSSHQLHQQQAFTVTHGPSTSNHQFARPRPPGQLHQQPGPSTSRQLFAPSLEDVGNTLLAVNQAMKLSRPSTSSSSSASQSNAPLLRQFLTQGILPGTLGQQTMPRVSQVMVAPKKASRRLTYKERIFKLKRTWTDSRWFEIRDEDVKLRVGPLLKRRRRELLTRHDTRHIARHPCEFHEFLEPYHHLISSFFLEPVPAPTVLNTSTLQHDTLERRSSYL</sequence>
<feature type="compositionally biased region" description="Polar residues" evidence="11">
    <location>
        <begin position="656"/>
        <end position="669"/>
    </location>
</feature>
<evidence type="ECO:0000256" key="7">
    <source>
        <dbReference type="ARBA" id="ARBA00023015"/>
    </source>
</evidence>
<dbReference type="Gene3D" id="2.30.30.490">
    <property type="match status" value="2"/>
</dbReference>
<dbReference type="GO" id="GO:0042826">
    <property type="term" value="F:histone deacetylase binding"/>
    <property type="evidence" value="ECO:0007669"/>
    <property type="project" value="TreeGrafter"/>
</dbReference>
<dbReference type="OrthoDB" id="2193595at2759"/>
<evidence type="ECO:0000256" key="5">
    <source>
        <dbReference type="ARBA" id="ARBA00022771"/>
    </source>
</evidence>
<dbReference type="OMA" id="YCTTRQP"/>
<dbReference type="Proteomes" id="UP000008068">
    <property type="component" value="Unassembled WGS sequence"/>
</dbReference>
<evidence type="ECO:0000313" key="15">
    <source>
        <dbReference type="EMBL" id="EGT52894.1"/>
    </source>
</evidence>
<feature type="domain" description="SANT" evidence="14">
    <location>
        <begin position="484"/>
        <end position="536"/>
    </location>
</feature>
<evidence type="ECO:0000256" key="9">
    <source>
        <dbReference type="ARBA" id="ARBA00023242"/>
    </source>
</evidence>
<dbReference type="GO" id="GO:0008270">
    <property type="term" value="F:zinc ion binding"/>
    <property type="evidence" value="ECO:0007669"/>
    <property type="project" value="UniProtKB-KW"/>
</dbReference>
<dbReference type="PROSITE" id="PS51156">
    <property type="entry name" value="ELM2"/>
    <property type="match status" value="1"/>
</dbReference>
<evidence type="ECO:0000256" key="3">
    <source>
        <dbReference type="ARBA" id="ARBA00022553"/>
    </source>
</evidence>
<dbReference type="STRING" id="135651.G0PEF0"/>
<evidence type="ECO:0000259" key="12">
    <source>
        <dbReference type="PROSITE" id="PS51038"/>
    </source>
</evidence>
<dbReference type="InterPro" id="IPR000679">
    <property type="entry name" value="Znf_GATA"/>
</dbReference>
<keyword evidence="7" id="KW-0805">Transcription regulation</keyword>
<dbReference type="Pfam" id="PF01448">
    <property type="entry name" value="ELM2"/>
    <property type="match status" value="1"/>
</dbReference>
<keyword evidence="8" id="KW-0238">DNA-binding</keyword>
<evidence type="ECO:0000256" key="8">
    <source>
        <dbReference type="ARBA" id="ARBA00023125"/>
    </source>
</evidence>
<dbReference type="PANTHER" id="PTHR10865">
    <property type="entry name" value="METASTASIS-ASSOCIATED PROTEIN AND MESODERM INDUCTION EARLY RESPONSE PROTEIN"/>
    <property type="match status" value="1"/>
</dbReference>
<evidence type="ECO:0000256" key="6">
    <source>
        <dbReference type="ARBA" id="ARBA00022833"/>
    </source>
</evidence>
<dbReference type="SUPFAM" id="SSF46689">
    <property type="entry name" value="Homeodomain-like"/>
    <property type="match status" value="1"/>
</dbReference>
<keyword evidence="7" id="KW-0804">Transcription</keyword>
<dbReference type="InterPro" id="IPR040138">
    <property type="entry name" value="MIER/MTA"/>
</dbReference>
<feature type="region of interest" description="Disordered" evidence="11">
    <location>
        <begin position="287"/>
        <end position="373"/>
    </location>
</feature>
<reference evidence="16" key="1">
    <citation type="submission" date="2011-07" db="EMBL/GenBank/DDBJ databases">
        <authorList>
            <consortium name="Caenorhabditis brenneri Sequencing and Analysis Consortium"/>
            <person name="Wilson R.K."/>
        </authorList>
    </citation>
    <scope>NUCLEOTIDE SEQUENCE [LARGE SCALE GENOMIC DNA]</scope>
    <source>
        <strain evidence="16">PB2801</strain>
    </source>
</reference>
<dbReference type="InParanoid" id="G0PEF0"/>
<evidence type="ECO:0000259" key="13">
    <source>
        <dbReference type="PROSITE" id="PS51156"/>
    </source>
</evidence>
<feature type="compositionally biased region" description="Polar residues" evidence="11">
    <location>
        <begin position="889"/>
        <end position="900"/>
    </location>
</feature>
<dbReference type="InterPro" id="IPR000949">
    <property type="entry name" value="ELM2_dom"/>
</dbReference>
<dbReference type="GO" id="GO:0000122">
    <property type="term" value="P:negative regulation of transcription by RNA polymerase II"/>
    <property type="evidence" value="ECO:0007669"/>
    <property type="project" value="TreeGrafter"/>
</dbReference>
<feature type="compositionally biased region" description="Basic and acidic residues" evidence="11">
    <location>
        <begin position="341"/>
        <end position="373"/>
    </location>
</feature>
<feature type="compositionally biased region" description="Low complexity" evidence="11">
    <location>
        <begin position="854"/>
        <end position="865"/>
    </location>
</feature>
<dbReference type="SMART" id="SM01189">
    <property type="entry name" value="ELM2"/>
    <property type="match status" value="1"/>
</dbReference>
<dbReference type="InterPro" id="IPR043151">
    <property type="entry name" value="BAH_sf"/>
</dbReference>
<dbReference type="eggNOG" id="KOG3554">
    <property type="taxonomic scope" value="Eukaryota"/>
</dbReference>
<protein>
    <submittedName>
        <fullName evidence="15">CBN-LIN-40 protein</fullName>
    </submittedName>
</protein>
<evidence type="ECO:0000256" key="4">
    <source>
        <dbReference type="ARBA" id="ARBA00022723"/>
    </source>
</evidence>
<dbReference type="PROSITE" id="PS51293">
    <property type="entry name" value="SANT"/>
    <property type="match status" value="1"/>
</dbReference>
<dbReference type="SMART" id="SM00401">
    <property type="entry name" value="ZnF_GATA"/>
    <property type="match status" value="1"/>
</dbReference>
<dbReference type="InterPro" id="IPR001005">
    <property type="entry name" value="SANT/Myb"/>
</dbReference>
<evidence type="ECO:0000313" key="16">
    <source>
        <dbReference type="Proteomes" id="UP000008068"/>
    </source>
</evidence>
<dbReference type="EMBL" id="GL380314">
    <property type="protein sequence ID" value="EGT52894.1"/>
    <property type="molecule type" value="Genomic_DNA"/>
</dbReference>
<evidence type="ECO:0000256" key="11">
    <source>
        <dbReference type="SAM" id="MobiDB-lite"/>
    </source>
</evidence>
<dbReference type="PANTHER" id="PTHR10865:SF29">
    <property type="entry name" value="METASTASIS ASSOCIATED 1-LIKE, ISOFORM D"/>
    <property type="match status" value="1"/>
</dbReference>
<dbReference type="GO" id="GO:0003714">
    <property type="term" value="F:transcription corepressor activity"/>
    <property type="evidence" value="ECO:0007669"/>
    <property type="project" value="TreeGrafter"/>
</dbReference>
<accession>G0PEF0</accession>
<dbReference type="Gene3D" id="1.10.10.60">
    <property type="entry name" value="Homeodomain-like"/>
    <property type="match status" value="1"/>
</dbReference>
<dbReference type="GO" id="GO:0043565">
    <property type="term" value="F:sequence-specific DNA binding"/>
    <property type="evidence" value="ECO:0007669"/>
    <property type="project" value="InterPro"/>
</dbReference>
<dbReference type="FunFam" id="4.10.1240.50:FF:000001">
    <property type="entry name" value="Metastasis-associated 1 family, member 3"/>
    <property type="match status" value="1"/>
</dbReference>
<keyword evidence="2" id="KW-0678">Repressor</keyword>
<evidence type="ECO:0000256" key="1">
    <source>
        <dbReference type="ARBA" id="ARBA00004123"/>
    </source>
</evidence>
<feature type="compositionally biased region" description="Polar residues" evidence="11">
    <location>
        <begin position="866"/>
        <end position="879"/>
    </location>
</feature>
<feature type="domain" description="ELM2" evidence="13">
    <location>
        <begin position="268"/>
        <end position="456"/>
    </location>
</feature>
<dbReference type="SMART" id="SM00439">
    <property type="entry name" value="BAH"/>
    <property type="match status" value="1"/>
</dbReference>
<dbReference type="GO" id="GO:0016581">
    <property type="term" value="C:NuRD complex"/>
    <property type="evidence" value="ECO:0007669"/>
    <property type="project" value="TreeGrafter"/>
</dbReference>
<feature type="region of interest" description="Disordered" evidence="11">
    <location>
        <begin position="117"/>
        <end position="181"/>
    </location>
</feature>
<keyword evidence="5" id="KW-0863">Zinc-finger</keyword>
<dbReference type="HOGENOM" id="CLU_006585_0_1_1"/>
<dbReference type="Gene3D" id="4.10.1240.50">
    <property type="match status" value="1"/>
</dbReference>
<dbReference type="Pfam" id="PF01426">
    <property type="entry name" value="BAH"/>
    <property type="match status" value="1"/>
</dbReference>
<name>G0PEF0_CAEBE</name>
<keyword evidence="3" id="KW-0597">Phosphoprotein</keyword>
<dbReference type="PROSITE" id="PS51038">
    <property type="entry name" value="BAH"/>
    <property type="match status" value="1"/>
</dbReference>
<dbReference type="AlphaFoldDB" id="G0PEF0"/>
<comment type="similarity">
    <text evidence="10">Belongs to the metastasis-associated protein family.</text>
</comment>
<dbReference type="FunFam" id="1.10.10.60:FF:000012">
    <property type="entry name" value="Metastasis-associated 1 family, member 3"/>
    <property type="match status" value="1"/>
</dbReference>
<evidence type="ECO:0000259" key="14">
    <source>
        <dbReference type="PROSITE" id="PS51293"/>
    </source>
</evidence>
<evidence type="ECO:0000256" key="2">
    <source>
        <dbReference type="ARBA" id="ARBA00022491"/>
    </source>
</evidence>
<keyword evidence="16" id="KW-1185">Reference proteome</keyword>
<dbReference type="InterPro" id="IPR001025">
    <property type="entry name" value="BAH_dom"/>
</dbReference>
<gene>
    <name evidence="15" type="primary">Cbn-lin-40</name>
    <name evidence="15" type="ORF">CAEBREN_12456</name>
</gene>
<keyword evidence="6" id="KW-0862">Zinc</keyword>
<dbReference type="GO" id="GO:0003713">
    <property type="term" value="F:transcription coactivator activity"/>
    <property type="evidence" value="ECO:0007669"/>
    <property type="project" value="TreeGrafter"/>
</dbReference>
<organism evidence="16">
    <name type="scientific">Caenorhabditis brenneri</name>
    <name type="common">Nematode worm</name>
    <dbReference type="NCBI Taxonomy" id="135651"/>
    <lineage>
        <taxon>Eukaryota</taxon>
        <taxon>Metazoa</taxon>
        <taxon>Ecdysozoa</taxon>
        <taxon>Nematoda</taxon>
        <taxon>Chromadorea</taxon>
        <taxon>Rhabditida</taxon>
        <taxon>Rhabditina</taxon>
        <taxon>Rhabditomorpha</taxon>
        <taxon>Rhabditoidea</taxon>
        <taxon>Rhabditidae</taxon>
        <taxon>Peloderinae</taxon>
        <taxon>Caenorhabditis</taxon>
    </lineage>
</organism>
<dbReference type="FunCoup" id="G0PEF0">
    <property type="interactions" value="3363"/>
</dbReference>
<feature type="region of interest" description="Disordered" evidence="11">
    <location>
        <begin position="631"/>
        <end position="683"/>
    </location>
</feature>
<dbReference type="InterPro" id="IPR009057">
    <property type="entry name" value="Homeodomain-like_sf"/>
</dbReference>
<feature type="compositionally biased region" description="Basic and acidic residues" evidence="11">
    <location>
        <begin position="287"/>
        <end position="319"/>
    </location>
</feature>
<feature type="region of interest" description="Disordered" evidence="11">
    <location>
        <begin position="830"/>
        <end position="902"/>
    </location>
</feature>
<proteinExistence type="inferred from homology"/>
<evidence type="ECO:0000256" key="10">
    <source>
        <dbReference type="ARBA" id="ARBA00093454"/>
    </source>
</evidence>